<dbReference type="CDD" id="cd02432">
    <property type="entry name" value="Nodulin-21_like_1"/>
    <property type="match status" value="1"/>
</dbReference>
<keyword evidence="3 6" id="KW-1133">Transmembrane helix</keyword>
<name>A0ABN6K4U0_9ACTO</name>
<evidence type="ECO:0000313" key="7">
    <source>
        <dbReference type="EMBL" id="BDA64568.1"/>
    </source>
</evidence>
<evidence type="ECO:0000313" key="8">
    <source>
        <dbReference type="Proteomes" id="UP000824496"/>
    </source>
</evidence>
<evidence type="ECO:0000256" key="1">
    <source>
        <dbReference type="ARBA" id="ARBA00004127"/>
    </source>
</evidence>
<dbReference type="PANTHER" id="PTHR31851">
    <property type="entry name" value="FE(2+)/MN(2+) TRANSPORTER PCL1"/>
    <property type="match status" value="1"/>
</dbReference>
<evidence type="ECO:0000256" key="6">
    <source>
        <dbReference type="SAM" id="Phobius"/>
    </source>
</evidence>
<evidence type="ECO:0000256" key="5">
    <source>
        <dbReference type="SAM" id="MobiDB-lite"/>
    </source>
</evidence>
<proteinExistence type="predicted"/>
<feature type="transmembrane region" description="Helical" evidence="6">
    <location>
        <begin position="83"/>
        <end position="105"/>
    </location>
</feature>
<sequence length="296" mass="29753">MTSLRPSRDARTAGSTALPAIDARLPVSCPTAIVLSDQGALACQGASARPGRAPAPEGAASLPGAAPQSQASELASRLNWLRAGVLGANDGIVSVAGLVIGVAAANPGRSAIILTAGVAGILAGAVSMAAGEYVSVSTQSDTERAMVRRTRARLTQDPESGLDALASHYRSKGLSAATARQVAQELTRHDALAAHLEAGLGLREDDYTNPWHAALSSAIAFTLGSLLPMLAILAFPVPLQVPLTFGSVLAGLALTGWISAALGRAPVLRAVARLVVGGALAMATTWAIGALIGVAV</sequence>
<feature type="transmembrane region" description="Helical" evidence="6">
    <location>
        <begin position="241"/>
        <end position="262"/>
    </location>
</feature>
<feature type="transmembrane region" description="Helical" evidence="6">
    <location>
        <begin position="274"/>
        <end position="295"/>
    </location>
</feature>
<comment type="subcellular location">
    <subcellularLocation>
        <location evidence="1">Endomembrane system</location>
        <topology evidence="1">Multi-pass membrane protein</topology>
    </subcellularLocation>
</comment>
<keyword evidence="2 6" id="KW-0812">Transmembrane</keyword>
<evidence type="ECO:0000256" key="2">
    <source>
        <dbReference type="ARBA" id="ARBA00022692"/>
    </source>
</evidence>
<gene>
    <name evidence="7" type="ORF">MANAM107_14020</name>
</gene>
<dbReference type="EMBL" id="AP025017">
    <property type="protein sequence ID" value="BDA64568.1"/>
    <property type="molecule type" value="Genomic_DNA"/>
</dbReference>
<reference evidence="7 8" key="1">
    <citation type="submission" date="2021-08" db="EMBL/GenBank/DDBJ databases">
        <title>Whole genome sequence of novel Actinomyces species strain MAS-1.</title>
        <authorList>
            <person name="Saito M."/>
            <person name="Kuwahara N."/>
            <person name="Takizawa T."/>
            <person name="Gotouda H."/>
            <person name="Ochiai T."/>
        </authorList>
    </citation>
    <scope>NUCLEOTIDE SEQUENCE [LARGE SCALE GENOMIC DNA]</scope>
    <source>
        <strain evidence="7 8">MAS-1</strain>
    </source>
</reference>
<organism evidence="7 8">
    <name type="scientific">Actinomyces capricornis</name>
    <dbReference type="NCBI Taxonomy" id="2755559"/>
    <lineage>
        <taxon>Bacteria</taxon>
        <taxon>Bacillati</taxon>
        <taxon>Actinomycetota</taxon>
        <taxon>Actinomycetes</taxon>
        <taxon>Actinomycetales</taxon>
        <taxon>Actinomycetaceae</taxon>
        <taxon>Actinomyces</taxon>
    </lineage>
</organism>
<keyword evidence="4 6" id="KW-0472">Membrane</keyword>
<feature type="transmembrane region" description="Helical" evidence="6">
    <location>
        <begin position="111"/>
        <end position="134"/>
    </location>
</feature>
<accession>A0ABN6K4U0</accession>
<evidence type="ECO:0000256" key="4">
    <source>
        <dbReference type="ARBA" id="ARBA00023136"/>
    </source>
</evidence>
<feature type="region of interest" description="Disordered" evidence="5">
    <location>
        <begin position="46"/>
        <end position="68"/>
    </location>
</feature>
<keyword evidence="8" id="KW-1185">Reference proteome</keyword>
<dbReference type="Proteomes" id="UP000824496">
    <property type="component" value="Chromosome"/>
</dbReference>
<feature type="transmembrane region" description="Helical" evidence="6">
    <location>
        <begin position="213"/>
        <end position="235"/>
    </location>
</feature>
<dbReference type="InterPro" id="IPR008217">
    <property type="entry name" value="Ccc1_fam"/>
</dbReference>
<evidence type="ECO:0000256" key="3">
    <source>
        <dbReference type="ARBA" id="ARBA00022989"/>
    </source>
</evidence>
<protein>
    <submittedName>
        <fullName evidence="7">Membrane protein</fullName>
    </submittedName>
</protein>
<feature type="compositionally biased region" description="Low complexity" evidence="5">
    <location>
        <begin position="46"/>
        <end position="61"/>
    </location>
</feature>
<dbReference type="Pfam" id="PF01988">
    <property type="entry name" value="VIT1"/>
    <property type="match status" value="1"/>
</dbReference>